<dbReference type="Proteomes" id="UP000017048">
    <property type="component" value="Unassembled WGS sequence"/>
</dbReference>
<evidence type="ECO:0000259" key="1">
    <source>
        <dbReference type="Pfam" id="PF12697"/>
    </source>
</evidence>
<dbReference type="InterPro" id="IPR029058">
    <property type="entry name" value="AB_hydrolase_fold"/>
</dbReference>
<evidence type="ECO:0000313" key="2">
    <source>
        <dbReference type="EMBL" id="GAD82207.1"/>
    </source>
</evidence>
<dbReference type="GeneID" id="91516901"/>
<dbReference type="STRING" id="1824.SAMN05444423_105294"/>
<dbReference type="OrthoDB" id="27092at2"/>
<accession>U5E3A8</accession>
<protein>
    <recommendedName>
        <fullName evidence="1">AB hydrolase-1 domain-containing protein</fullName>
    </recommendedName>
</protein>
<evidence type="ECO:0000313" key="3">
    <source>
        <dbReference type="Proteomes" id="UP000017048"/>
    </source>
</evidence>
<comment type="caution">
    <text evidence="2">The sequence shown here is derived from an EMBL/GenBank/DDBJ whole genome shotgun (WGS) entry which is preliminary data.</text>
</comment>
<name>U5E3A8_NOCAS</name>
<sequence length="288" mass="30781">MDVSVEPAAQGGRGEPLVLLHDLGLSWHSWGRCVEGLTRAYAVWAPTLPGHWGGPAFEGAAAPSTMTDAVERMLDDAGLARAHLVGNGFGAWIAAELARRGRAGSVTLVAPLGLWHDAPSVAESITHELARRHAVSPFLALVRNPVAGAMTRRAALRSLTGRSAPALLDLCPTTRSRALITTVAPTHCTVTRAILRSPEFAEGWRPEAGPSPVTTVVTGGQDRLMHRSARELFPDPHIRAYHRLEHGRVPMLDDPDPIIRYIDAGAAAAPWLPGPSGGPKRTVRRTAR</sequence>
<dbReference type="GO" id="GO:0003824">
    <property type="term" value="F:catalytic activity"/>
    <property type="evidence" value="ECO:0007669"/>
    <property type="project" value="UniProtKB-ARBA"/>
</dbReference>
<proteinExistence type="predicted"/>
<dbReference type="AlphaFoldDB" id="U5E3A8"/>
<dbReference type="SUPFAM" id="SSF53474">
    <property type="entry name" value="alpha/beta-Hydrolases"/>
    <property type="match status" value="1"/>
</dbReference>
<dbReference type="RefSeq" id="WP_022565674.1">
    <property type="nucleotide sequence ID" value="NZ_BAFO02000008.1"/>
</dbReference>
<dbReference type="InterPro" id="IPR000073">
    <property type="entry name" value="AB_hydrolase_1"/>
</dbReference>
<reference evidence="2 3" key="1">
    <citation type="journal article" date="2014" name="BMC Genomics">
        <title>Genome based analysis of type-I polyketide synthase and nonribosomal peptide synthetase gene clusters in seven strains of five representative Nocardia species.</title>
        <authorList>
            <person name="Komaki H."/>
            <person name="Ichikawa N."/>
            <person name="Hosoyama A."/>
            <person name="Takahashi-Nakaguchi A."/>
            <person name="Matsuzawa T."/>
            <person name="Suzuki K."/>
            <person name="Fujita N."/>
            <person name="Gonoi T."/>
        </authorList>
    </citation>
    <scope>NUCLEOTIDE SEQUENCE [LARGE SCALE GENOMIC DNA]</scope>
    <source>
        <strain evidence="2 3">NBRC 15531</strain>
    </source>
</reference>
<keyword evidence="3" id="KW-1185">Reference proteome</keyword>
<dbReference type="eggNOG" id="COG2021">
    <property type="taxonomic scope" value="Bacteria"/>
</dbReference>
<dbReference type="Pfam" id="PF12697">
    <property type="entry name" value="Abhydrolase_6"/>
    <property type="match status" value="1"/>
</dbReference>
<dbReference type="Gene3D" id="3.40.50.1820">
    <property type="entry name" value="alpha/beta hydrolase"/>
    <property type="match status" value="1"/>
</dbReference>
<gene>
    <name evidence="2" type="ORF">NCAST_08_00790</name>
</gene>
<organism evidence="2 3">
    <name type="scientific">Nocardia asteroides NBRC 15531</name>
    <dbReference type="NCBI Taxonomy" id="1110697"/>
    <lineage>
        <taxon>Bacteria</taxon>
        <taxon>Bacillati</taxon>
        <taxon>Actinomycetota</taxon>
        <taxon>Actinomycetes</taxon>
        <taxon>Mycobacteriales</taxon>
        <taxon>Nocardiaceae</taxon>
        <taxon>Nocardia</taxon>
    </lineage>
</organism>
<feature type="domain" description="AB hydrolase-1" evidence="1">
    <location>
        <begin position="17"/>
        <end position="258"/>
    </location>
</feature>
<dbReference type="EMBL" id="BAFO02000008">
    <property type="protein sequence ID" value="GAD82207.1"/>
    <property type="molecule type" value="Genomic_DNA"/>
</dbReference>